<evidence type="ECO:0000256" key="2">
    <source>
        <dbReference type="ARBA" id="ARBA00023125"/>
    </source>
</evidence>
<dbReference type="InterPro" id="IPR000792">
    <property type="entry name" value="Tscrpt_reg_LuxR_C"/>
</dbReference>
<dbReference type="SMART" id="SM00421">
    <property type="entry name" value="HTH_LUXR"/>
    <property type="match status" value="1"/>
</dbReference>
<dbReference type="GO" id="GO:0006355">
    <property type="term" value="P:regulation of DNA-templated transcription"/>
    <property type="evidence" value="ECO:0007669"/>
    <property type="project" value="InterPro"/>
</dbReference>
<dbReference type="PANTHER" id="PTHR44688">
    <property type="entry name" value="DNA-BINDING TRANSCRIPTIONAL ACTIVATOR DEVR_DOSR"/>
    <property type="match status" value="1"/>
</dbReference>
<evidence type="ECO:0000313" key="6">
    <source>
        <dbReference type="Proteomes" id="UP000070433"/>
    </source>
</evidence>
<feature type="domain" description="HTH luxR-type" evidence="4">
    <location>
        <begin position="172"/>
        <end position="237"/>
    </location>
</feature>
<name>A0A127JUQ1_9BURK</name>
<dbReference type="Pfam" id="PF03472">
    <property type="entry name" value="Autoind_bind"/>
    <property type="match status" value="1"/>
</dbReference>
<gene>
    <name evidence="5" type="ORF">UC35_13740</name>
</gene>
<dbReference type="Gene3D" id="1.10.10.10">
    <property type="entry name" value="Winged helix-like DNA-binding domain superfamily/Winged helix DNA-binding domain"/>
    <property type="match status" value="1"/>
</dbReference>
<sequence length="240" mass="26298">MNDSHTLGTIASVVLAADENELFARMQAGVQALGCEQGLFGIQVHRPMLEPVQHVTSGYPAAYQQIYQDRQFIMRDPTVAHCQSSTMPLVWNEGMYDTQSFEILEESRRFGLGHGLSIAVHESATAKSMFSIARDKPFLPGSVEERRLKEGAAVLASAMHVAMQRLVVPRMLAERTPVLTPREKTCLHWVAQGKSDGVIADILHVSSSAVHFHVTNVLRKLEVSSRAQAAAKAVALGLID</sequence>
<keyword evidence="2" id="KW-0238">DNA-binding</keyword>
<dbReference type="Pfam" id="PF00196">
    <property type="entry name" value="GerE"/>
    <property type="match status" value="1"/>
</dbReference>
<evidence type="ECO:0000256" key="3">
    <source>
        <dbReference type="ARBA" id="ARBA00023163"/>
    </source>
</evidence>
<organism evidence="5 6">
    <name type="scientific">Ramlibacter tataouinensis</name>
    <dbReference type="NCBI Taxonomy" id="94132"/>
    <lineage>
        <taxon>Bacteria</taxon>
        <taxon>Pseudomonadati</taxon>
        <taxon>Pseudomonadota</taxon>
        <taxon>Betaproteobacteria</taxon>
        <taxon>Burkholderiales</taxon>
        <taxon>Comamonadaceae</taxon>
        <taxon>Ramlibacter</taxon>
    </lineage>
</organism>
<dbReference type="Gene3D" id="3.30.450.80">
    <property type="entry name" value="Transcription factor LuxR-like, autoinducer-binding domain"/>
    <property type="match status" value="1"/>
</dbReference>
<dbReference type="GO" id="GO:0003677">
    <property type="term" value="F:DNA binding"/>
    <property type="evidence" value="ECO:0007669"/>
    <property type="project" value="UniProtKB-KW"/>
</dbReference>
<dbReference type="SUPFAM" id="SSF75516">
    <property type="entry name" value="Pheromone-binding domain of LuxR-like quorum-sensing transcription factors"/>
    <property type="match status" value="1"/>
</dbReference>
<dbReference type="PROSITE" id="PS50043">
    <property type="entry name" value="HTH_LUXR_2"/>
    <property type="match status" value="1"/>
</dbReference>
<dbReference type="SUPFAM" id="SSF46894">
    <property type="entry name" value="C-terminal effector domain of the bipartite response regulators"/>
    <property type="match status" value="1"/>
</dbReference>
<dbReference type="RefSeq" id="WP_061500620.1">
    <property type="nucleotide sequence ID" value="NZ_CP010951.1"/>
</dbReference>
<dbReference type="PANTHER" id="PTHR44688:SF16">
    <property type="entry name" value="DNA-BINDING TRANSCRIPTIONAL ACTIVATOR DEVR_DOSR"/>
    <property type="match status" value="1"/>
</dbReference>
<protein>
    <recommendedName>
        <fullName evidence="4">HTH luxR-type domain-containing protein</fullName>
    </recommendedName>
</protein>
<proteinExistence type="predicted"/>
<evidence type="ECO:0000256" key="1">
    <source>
        <dbReference type="ARBA" id="ARBA00023015"/>
    </source>
</evidence>
<dbReference type="InterPro" id="IPR036388">
    <property type="entry name" value="WH-like_DNA-bd_sf"/>
</dbReference>
<dbReference type="EMBL" id="CP010951">
    <property type="protein sequence ID" value="AMO23737.1"/>
    <property type="molecule type" value="Genomic_DNA"/>
</dbReference>
<keyword evidence="1" id="KW-0805">Transcription regulation</keyword>
<keyword evidence="3" id="KW-0804">Transcription</keyword>
<evidence type="ECO:0000313" key="5">
    <source>
        <dbReference type="EMBL" id="AMO23737.1"/>
    </source>
</evidence>
<evidence type="ECO:0000259" key="4">
    <source>
        <dbReference type="PROSITE" id="PS50043"/>
    </source>
</evidence>
<reference evidence="5 6" key="1">
    <citation type="journal article" date="2014" name="Int. J. Syst. Evol. Microbiol.">
        <title>Ramlibacter solisilvae sp. nov., isolated from forest soil, and emended description of the genus Ramlibacter.</title>
        <authorList>
            <person name="Lee H.J."/>
            <person name="Lee S.H."/>
            <person name="Lee S.S."/>
            <person name="Lee J.S."/>
            <person name="Kim Y."/>
            <person name="Kim S.C."/>
            <person name="Jeon C.O."/>
        </authorList>
    </citation>
    <scope>NUCLEOTIDE SEQUENCE [LARGE SCALE GENOMIC DNA]</scope>
    <source>
        <strain evidence="5 6">5-10</strain>
    </source>
</reference>
<dbReference type="Proteomes" id="UP000070433">
    <property type="component" value="Chromosome"/>
</dbReference>
<dbReference type="PRINTS" id="PR00038">
    <property type="entry name" value="HTHLUXR"/>
</dbReference>
<dbReference type="OrthoDB" id="9774661at2"/>
<dbReference type="InterPro" id="IPR005143">
    <property type="entry name" value="TF_LuxR_autoind-bd_dom"/>
</dbReference>
<keyword evidence="6" id="KW-1185">Reference proteome</keyword>
<dbReference type="InterPro" id="IPR016032">
    <property type="entry name" value="Sig_transdc_resp-reg_C-effctor"/>
</dbReference>
<dbReference type="CDD" id="cd06170">
    <property type="entry name" value="LuxR_C_like"/>
    <property type="match status" value="1"/>
</dbReference>
<accession>A0A127JUQ1</accession>
<dbReference type="AlphaFoldDB" id="A0A127JUQ1"/>
<dbReference type="PATRIC" id="fig|94132.3.peg.2799"/>
<dbReference type="InterPro" id="IPR036693">
    <property type="entry name" value="TF_LuxR_autoind-bd_dom_sf"/>
</dbReference>